<evidence type="ECO:0000259" key="2">
    <source>
        <dbReference type="Pfam" id="PF12146"/>
    </source>
</evidence>
<comment type="similarity">
    <text evidence="1">Belongs to the polyketide transferase af380 family.</text>
</comment>
<dbReference type="InterPro" id="IPR051411">
    <property type="entry name" value="Polyketide_trans_af380"/>
</dbReference>
<organism evidence="3 4">
    <name type="scientific">Cephalotrichum gorgonifer</name>
    <dbReference type="NCBI Taxonomy" id="2041049"/>
    <lineage>
        <taxon>Eukaryota</taxon>
        <taxon>Fungi</taxon>
        <taxon>Dikarya</taxon>
        <taxon>Ascomycota</taxon>
        <taxon>Pezizomycotina</taxon>
        <taxon>Sordariomycetes</taxon>
        <taxon>Hypocreomycetidae</taxon>
        <taxon>Microascales</taxon>
        <taxon>Microascaceae</taxon>
        <taxon>Cephalotrichum</taxon>
    </lineage>
</organism>
<evidence type="ECO:0000313" key="3">
    <source>
        <dbReference type="EMBL" id="SPO01994.1"/>
    </source>
</evidence>
<dbReference type="Pfam" id="PF12146">
    <property type="entry name" value="Hydrolase_4"/>
    <property type="match status" value="1"/>
</dbReference>
<dbReference type="PANTHER" id="PTHR47751:SF2">
    <property type="entry name" value="DLTD N-TERMINAL DOMAIN PROTEIN (AFU_ORTHOLOGUE AFUA_8G00380)-RELATED"/>
    <property type="match status" value="1"/>
</dbReference>
<dbReference type="InterPro" id="IPR022742">
    <property type="entry name" value="Hydrolase_4"/>
</dbReference>
<reference evidence="3" key="1">
    <citation type="submission" date="2018-03" db="EMBL/GenBank/DDBJ databases">
        <authorList>
            <person name="Guldener U."/>
        </authorList>
    </citation>
    <scope>NUCLEOTIDE SEQUENCE</scope>
</reference>
<dbReference type="AlphaFoldDB" id="A0AAE8SV47"/>
<dbReference type="SUPFAM" id="SSF53474">
    <property type="entry name" value="alpha/beta-Hydrolases"/>
    <property type="match status" value="1"/>
</dbReference>
<proteinExistence type="inferred from homology"/>
<name>A0AAE8SV47_9PEZI</name>
<dbReference type="Gene3D" id="3.40.50.1820">
    <property type="entry name" value="alpha/beta hydrolase"/>
    <property type="match status" value="1"/>
</dbReference>
<comment type="caution">
    <text evidence="3">The sequence shown here is derived from an EMBL/GenBank/DDBJ whole genome shotgun (WGS) entry which is preliminary data.</text>
</comment>
<keyword evidence="3" id="KW-0378">Hydrolase</keyword>
<feature type="domain" description="Serine aminopeptidase S33" evidence="2">
    <location>
        <begin position="28"/>
        <end position="274"/>
    </location>
</feature>
<dbReference type="PANTHER" id="PTHR47751">
    <property type="entry name" value="SUPERFAMILY HYDROLASE, PUTATIVE (AFU_ORTHOLOGUE AFUA_2G16580)-RELATED"/>
    <property type="match status" value="1"/>
</dbReference>
<dbReference type="Proteomes" id="UP001187682">
    <property type="component" value="Unassembled WGS sequence"/>
</dbReference>
<accession>A0AAE8SV47</accession>
<gene>
    <name evidence="3" type="ORF">DNG_04667</name>
</gene>
<dbReference type="InterPro" id="IPR029058">
    <property type="entry name" value="AB_hydrolase_fold"/>
</dbReference>
<sequence length="300" mass="32726">MSSVRSVEFQTYDGLKLKGTLYGAGEKKKPCIIMTAGFGGEKEHFLPDFAARFQAAGYAVLAYDNRNIGESDGSPRDEVDPEMQMRDYFDAFNYAAKLPEVDPSKIVYWGSSMSGGNVLKAAALNKNIAAIIAQVPFVSGEWVSRTKAQAPAGLVLERGHAVASGGPTMVPSLPTTTDEIVQGTSKAILADPAAVPFIDEMARRGYKWSSTSTAQSLANCCLFEPLAYVHRISPTPLFMVVAENDSVTDTQLQLEAFERALQPKKLRLFRGEDHFSLYFGKPFEANVAAQIEFLNETFGI</sequence>
<dbReference type="Gene3D" id="1.10.10.800">
    <property type="match status" value="1"/>
</dbReference>
<keyword evidence="4" id="KW-1185">Reference proteome</keyword>
<dbReference type="EMBL" id="ONZQ02000005">
    <property type="protein sequence ID" value="SPO01994.1"/>
    <property type="molecule type" value="Genomic_DNA"/>
</dbReference>
<evidence type="ECO:0000256" key="1">
    <source>
        <dbReference type="ARBA" id="ARBA00029464"/>
    </source>
</evidence>
<evidence type="ECO:0000313" key="4">
    <source>
        <dbReference type="Proteomes" id="UP001187682"/>
    </source>
</evidence>
<protein>
    <submittedName>
        <fullName evidence="3">Related to hydrolases of the alpha/beta superfamily</fullName>
    </submittedName>
</protein>
<dbReference type="GO" id="GO:0016787">
    <property type="term" value="F:hydrolase activity"/>
    <property type="evidence" value="ECO:0007669"/>
    <property type="project" value="UniProtKB-KW"/>
</dbReference>